<dbReference type="Proteomes" id="UP000291020">
    <property type="component" value="Unassembled WGS sequence"/>
</dbReference>
<reference evidence="3" key="1">
    <citation type="journal article" date="2017" name="PLoS ONE">
        <title>The Agassiz's desert tortoise genome provides a resource for the conservation of a threatened species.</title>
        <authorList>
            <person name="Tollis M."/>
            <person name="DeNardo D.F."/>
            <person name="Cornelius J.A."/>
            <person name="Dolby G.A."/>
            <person name="Edwards T."/>
            <person name="Henen B.T."/>
            <person name="Karl A.E."/>
            <person name="Murphy R.W."/>
            <person name="Kusumi K."/>
        </authorList>
    </citation>
    <scope>NUCLEOTIDE SEQUENCE [LARGE SCALE GENOMIC DNA]</scope>
</reference>
<evidence type="ECO:0000313" key="3">
    <source>
        <dbReference type="Proteomes" id="UP000291020"/>
    </source>
</evidence>
<reference evidence="2" key="3">
    <citation type="submission" date="2025-09" db="UniProtKB">
        <authorList>
            <consortium name="Ensembl"/>
        </authorList>
    </citation>
    <scope>IDENTIFICATION</scope>
</reference>
<accession>A0A452GRV1</accession>
<dbReference type="AlphaFoldDB" id="A0A452GRV1"/>
<name>A0A452GRV1_9SAUR</name>
<evidence type="ECO:0000256" key="1">
    <source>
        <dbReference type="SAM" id="MobiDB-lite"/>
    </source>
</evidence>
<organism evidence="2 3">
    <name type="scientific">Gopherus agassizii</name>
    <name type="common">Agassiz's desert tortoise</name>
    <dbReference type="NCBI Taxonomy" id="38772"/>
    <lineage>
        <taxon>Eukaryota</taxon>
        <taxon>Metazoa</taxon>
        <taxon>Chordata</taxon>
        <taxon>Craniata</taxon>
        <taxon>Vertebrata</taxon>
        <taxon>Euteleostomi</taxon>
        <taxon>Archelosauria</taxon>
        <taxon>Testudinata</taxon>
        <taxon>Testudines</taxon>
        <taxon>Cryptodira</taxon>
        <taxon>Durocryptodira</taxon>
        <taxon>Testudinoidea</taxon>
        <taxon>Testudinidae</taxon>
        <taxon>Gopherus</taxon>
    </lineage>
</organism>
<evidence type="ECO:0000313" key="2">
    <source>
        <dbReference type="Ensembl" id="ENSGAGP00000004715.1"/>
    </source>
</evidence>
<sequence length="75" mass="8496">VPPFARYLQGADCDGRSGQQSVSRLSPVPWIRRQPMGGPPKPRDQRTLRRLPACCPHGDRWQGPRETFPVSWPGF</sequence>
<reference evidence="2" key="2">
    <citation type="submission" date="2025-08" db="UniProtKB">
        <authorList>
            <consortium name="Ensembl"/>
        </authorList>
    </citation>
    <scope>IDENTIFICATION</scope>
</reference>
<dbReference type="Ensembl" id="ENSGAGT00000005523.1">
    <property type="protein sequence ID" value="ENSGAGP00000004715.1"/>
    <property type="gene ID" value="ENSGAGG00000003880.1"/>
</dbReference>
<protein>
    <submittedName>
        <fullName evidence="2">Uncharacterized protein</fullName>
    </submittedName>
</protein>
<keyword evidence="3" id="KW-1185">Reference proteome</keyword>
<proteinExistence type="predicted"/>
<feature type="region of interest" description="Disordered" evidence="1">
    <location>
        <begin position="8"/>
        <end position="47"/>
    </location>
</feature>